<protein>
    <submittedName>
        <fullName evidence="1">Uncharacterized protein</fullName>
    </submittedName>
</protein>
<accession>B9D402</accession>
<gene>
    <name evidence="1" type="ORF">CAMRE0001_2697</name>
</gene>
<evidence type="ECO:0000313" key="2">
    <source>
        <dbReference type="Proteomes" id="UP000003082"/>
    </source>
</evidence>
<name>B9D402_CAMRE</name>
<dbReference type="STRING" id="553218.CAMRE0001_2697"/>
<keyword evidence="2" id="KW-1185">Reference proteome</keyword>
<organism evidence="1 2">
    <name type="scientific">Campylobacter rectus RM3267</name>
    <dbReference type="NCBI Taxonomy" id="553218"/>
    <lineage>
        <taxon>Bacteria</taxon>
        <taxon>Pseudomonadati</taxon>
        <taxon>Campylobacterota</taxon>
        <taxon>Epsilonproteobacteria</taxon>
        <taxon>Campylobacterales</taxon>
        <taxon>Campylobacteraceae</taxon>
        <taxon>Campylobacter</taxon>
    </lineage>
</organism>
<dbReference type="AlphaFoldDB" id="B9D402"/>
<comment type="caution">
    <text evidence="1">The sequence shown here is derived from an EMBL/GenBank/DDBJ whole genome shotgun (WGS) entry which is preliminary data.</text>
</comment>
<proteinExistence type="predicted"/>
<sequence length="77" mass="8442">MRGKPMWLDEFKIAVANDDTEAIAALAGEVPGKFDSLEDALQAKELLGAALNLIQKNRAELGKELEKLKNVKKYIAS</sequence>
<evidence type="ECO:0000313" key="1">
    <source>
        <dbReference type="EMBL" id="EEF13286.1"/>
    </source>
</evidence>
<dbReference type="eggNOG" id="ENOG50300A3">
    <property type="taxonomic scope" value="Bacteria"/>
</dbReference>
<dbReference type="EMBL" id="ACFU01000023">
    <property type="protein sequence ID" value="EEF13286.1"/>
    <property type="molecule type" value="Genomic_DNA"/>
</dbReference>
<reference evidence="1 2" key="1">
    <citation type="submission" date="2008-08" db="EMBL/GenBank/DDBJ databases">
        <authorList>
            <person name="Madupu R."/>
            <person name="Durkin A.S."/>
            <person name="Torralba M."/>
            <person name="Methe B."/>
            <person name="Sutton G.G."/>
            <person name="Strausberg R.L."/>
            <person name="Nelson K.E."/>
        </authorList>
    </citation>
    <scope>NUCLEOTIDE SEQUENCE [LARGE SCALE GENOMIC DNA]</scope>
    <source>
        <strain evidence="1 2">RM3267</strain>
    </source>
</reference>
<dbReference type="Proteomes" id="UP000003082">
    <property type="component" value="Unassembled WGS sequence"/>
</dbReference>
<dbReference type="RefSeq" id="WP_002945039.1">
    <property type="nucleotide sequence ID" value="NZ_ACFU01000023.1"/>
</dbReference>